<accession>A0A1H6T753</accession>
<organism evidence="1 2">
    <name type="scientific">Allopseudospirillum japonicum</name>
    <dbReference type="NCBI Taxonomy" id="64971"/>
    <lineage>
        <taxon>Bacteria</taxon>
        <taxon>Pseudomonadati</taxon>
        <taxon>Pseudomonadota</taxon>
        <taxon>Gammaproteobacteria</taxon>
        <taxon>Oceanospirillales</taxon>
        <taxon>Oceanospirillaceae</taxon>
        <taxon>Allopseudospirillum</taxon>
    </lineage>
</organism>
<dbReference type="InterPro" id="IPR036249">
    <property type="entry name" value="Thioredoxin-like_sf"/>
</dbReference>
<keyword evidence="2" id="KW-1185">Reference proteome</keyword>
<reference evidence="2" key="1">
    <citation type="submission" date="2016-10" db="EMBL/GenBank/DDBJ databases">
        <authorList>
            <person name="Varghese N."/>
            <person name="Submissions S."/>
        </authorList>
    </citation>
    <scope>NUCLEOTIDE SEQUENCE [LARGE SCALE GENOMIC DNA]</scope>
    <source>
        <strain evidence="2">DSM 7165</strain>
    </source>
</reference>
<dbReference type="RefSeq" id="WP_093310724.1">
    <property type="nucleotide sequence ID" value="NZ_FNYH01000009.1"/>
</dbReference>
<dbReference type="STRING" id="64971.SAMN05421831_10993"/>
<evidence type="ECO:0000313" key="2">
    <source>
        <dbReference type="Proteomes" id="UP000242999"/>
    </source>
</evidence>
<name>A0A1H6T753_9GAMM</name>
<dbReference type="Pfam" id="PF05768">
    <property type="entry name" value="Glrx-like"/>
    <property type="match status" value="1"/>
</dbReference>
<sequence>MKSIKLYTTSGCHLCEQAQALLHPYVDMKNLTLDLIEISISEDLIAQYGVRIPVLSGTNYAGEMSELAWPFDATELASWLQTLRVK</sequence>
<dbReference type="SUPFAM" id="SSF52833">
    <property type="entry name" value="Thioredoxin-like"/>
    <property type="match status" value="1"/>
</dbReference>
<gene>
    <name evidence="1" type="ORF">SAMN05421831_10993</name>
</gene>
<dbReference type="InterPro" id="IPR008554">
    <property type="entry name" value="Glutaredoxin-like"/>
</dbReference>
<dbReference type="Gene3D" id="3.40.30.10">
    <property type="entry name" value="Glutaredoxin"/>
    <property type="match status" value="1"/>
</dbReference>
<dbReference type="Proteomes" id="UP000242999">
    <property type="component" value="Unassembled WGS sequence"/>
</dbReference>
<proteinExistence type="predicted"/>
<protein>
    <submittedName>
        <fullName evidence="1">Glutaredoxin-like domain</fullName>
    </submittedName>
</protein>
<dbReference type="AlphaFoldDB" id="A0A1H6T753"/>
<evidence type="ECO:0000313" key="1">
    <source>
        <dbReference type="EMBL" id="SEI75868.1"/>
    </source>
</evidence>
<dbReference type="EMBL" id="FNYH01000009">
    <property type="protein sequence ID" value="SEI75868.1"/>
    <property type="molecule type" value="Genomic_DNA"/>
</dbReference>
<dbReference type="OrthoDB" id="8537427at2"/>